<keyword evidence="2" id="KW-1185">Reference proteome</keyword>
<dbReference type="Gramene" id="RZC58754">
    <property type="protein sequence ID" value="RZC58754"/>
    <property type="gene ID" value="C5167_006057"/>
</dbReference>
<protein>
    <submittedName>
        <fullName evidence="1">Uncharacterized protein</fullName>
    </submittedName>
</protein>
<evidence type="ECO:0000313" key="2">
    <source>
        <dbReference type="Proteomes" id="UP000316621"/>
    </source>
</evidence>
<dbReference type="EMBL" id="CM010718">
    <property type="protein sequence ID" value="RZC58754.1"/>
    <property type="molecule type" value="Genomic_DNA"/>
</dbReference>
<proteinExistence type="predicted"/>
<dbReference type="AlphaFoldDB" id="A0A4Y7JC89"/>
<organism evidence="1 2">
    <name type="scientific">Papaver somniferum</name>
    <name type="common">Opium poppy</name>
    <dbReference type="NCBI Taxonomy" id="3469"/>
    <lineage>
        <taxon>Eukaryota</taxon>
        <taxon>Viridiplantae</taxon>
        <taxon>Streptophyta</taxon>
        <taxon>Embryophyta</taxon>
        <taxon>Tracheophyta</taxon>
        <taxon>Spermatophyta</taxon>
        <taxon>Magnoliopsida</taxon>
        <taxon>Ranunculales</taxon>
        <taxon>Papaveraceae</taxon>
        <taxon>Papaveroideae</taxon>
        <taxon>Papaver</taxon>
    </lineage>
</organism>
<evidence type="ECO:0000313" key="1">
    <source>
        <dbReference type="EMBL" id="RZC58754.1"/>
    </source>
</evidence>
<dbReference type="Proteomes" id="UP000316621">
    <property type="component" value="Chromosome 4"/>
</dbReference>
<gene>
    <name evidence="1" type="ORF">C5167_006057</name>
</gene>
<sequence>MMDMYSARQLLLFPLEFRRNQQLLFDKNHMKPEICCLIDAPIVSKHRLLGRRCQMTAFAIVLTEICCEFKTVTVVALVTSTSRKNTISCQEIFEEVEDLAPEIQVKLFLSFSEAAQGCQKHLKSNTRVRCDSYTTVEGQIVVKSVLAKVGMPPHSPFSDVFPKKAVEILNETELEEYSSYDAHFCHFGTIFSVLMGNKLLSANTGCWNRTWS</sequence>
<name>A0A4Y7JC89_PAPSO</name>
<accession>A0A4Y7JC89</accession>
<reference evidence="1 2" key="1">
    <citation type="journal article" date="2018" name="Science">
        <title>The opium poppy genome and morphinan production.</title>
        <authorList>
            <person name="Guo L."/>
            <person name="Winzer T."/>
            <person name="Yang X."/>
            <person name="Li Y."/>
            <person name="Ning Z."/>
            <person name="He Z."/>
            <person name="Teodor R."/>
            <person name="Lu Y."/>
            <person name="Bowser T.A."/>
            <person name="Graham I.A."/>
            <person name="Ye K."/>
        </authorList>
    </citation>
    <scope>NUCLEOTIDE SEQUENCE [LARGE SCALE GENOMIC DNA]</scope>
    <source>
        <strain evidence="2">cv. HN1</strain>
        <tissue evidence="1">Leaves</tissue>
    </source>
</reference>